<evidence type="ECO:0000313" key="1">
    <source>
        <dbReference type="EMBL" id="NME67916.1"/>
    </source>
</evidence>
<gene>
    <name evidence="1" type="ORF">HHU12_08095</name>
</gene>
<sequence>MRNIKINSILNLLEELSQQMEASIDNDRFYFPSKYGSGFIQKNEFGDGLIFQEEKFIIYDDMVLTRSIEQQEDYLSLYFLIHSPLLTYI</sequence>
<proteinExistence type="predicted"/>
<comment type="caution">
    <text evidence="1">The sequence shown here is derived from an EMBL/GenBank/DDBJ whole genome shotgun (WGS) entry which is preliminary data.</text>
</comment>
<protein>
    <submittedName>
        <fullName evidence="1">Uncharacterized protein</fullName>
    </submittedName>
</protein>
<accession>A0A7X9P1N1</accession>
<reference evidence="1 2" key="1">
    <citation type="submission" date="2020-04" db="EMBL/GenBank/DDBJ databases">
        <title>Flammeovirga sp. SR4, a novel species isolated from seawater.</title>
        <authorList>
            <person name="Wang X."/>
        </authorList>
    </citation>
    <scope>NUCLEOTIDE SEQUENCE [LARGE SCALE GENOMIC DNA]</scope>
    <source>
        <strain evidence="1 2">ATCC 23126</strain>
    </source>
</reference>
<organism evidence="1 2">
    <name type="scientific">Flammeovirga aprica JL-4</name>
    <dbReference type="NCBI Taxonomy" id="694437"/>
    <lineage>
        <taxon>Bacteria</taxon>
        <taxon>Pseudomonadati</taxon>
        <taxon>Bacteroidota</taxon>
        <taxon>Cytophagia</taxon>
        <taxon>Cytophagales</taxon>
        <taxon>Flammeovirgaceae</taxon>
        <taxon>Flammeovirga</taxon>
    </lineage>
</organism>
<dbReference type="AlphaFoldDB" id="A0A7X9P1N1"/>
<dbReference type="Proteomes" id="UP000576082">
    <property type="component" value="Unassembled WGS sequence"/>
</dbReference>
<evidence type="ECO:0000313" key="2">
    <source>
        <dbReference type="Proteomes" id="UP000576082"/>
    </source>
</evidence>
<dbReference type="EMBL" id="JABANE010000016">
    <property type="protein sequence ID" value="NME67916.1"/>
    <property type="molecule type" value="Genomic_DNA"/>
</dbReference>
<dbReference type="RefSeq" id="WP_169656234.1">
    <property type="nucleotide sequence ID" value="NZ_JABANE010000016.1"/>
</dbReference>
<keyword evidence="2" id="KW-1185">Reference proteome</keyword>
<name>A0A7X9P1N1_9BACT</name>